<dbReference type="Proteomes" id="UP000012227">
    <property type="component" value="Unassembled WGS sequence"/>
</dbReference>
<organism evidence="1 2">
    <name type="scientific">Leptospira vanthielii serovar Holland str. Waz Holland = ATCC 700522</name>
    <dbReference type="NCBI Taxonomy" id="1218591"/>
    <lineage>
        <taxon>Bacteria</taxon>
        <taxon>Pseudomonadati</taxon>
        <taxon>Spirochaetota</taxon>
        <taxon>Spirochaetia</taxon>
        <taxon>Leptospirales</taxon>
        <taxon>Leptospiraceae</taxon>
        <taxon>Leptospira</taxon>
    </lineage>
</organism>
<evidence type="ECO:0000313" key="1">
    <source>
        <dbReference type="EMBL" id="EMY69812.1"/>
    </source>
</evidence>
<comment type="caution">
    <text evidence="1">The sequence shown here is derived from an EMBL/GenBank/DDBJ whole genome shotgun (WGS) entry which is preliminary data.</text>
</comment>
<name>N1W9C2_9LEPT</name>
<dbReference type="EMBL" id="AOGY02000048">
    <property type="protein sequence ID" value="EMY69812.1"/>
    <property type="molecule type" value="Genomic_DNA"/>
</dbReference>
<evidence type="ECO:0000313" key="2">
    <source>
        <dbReference type="Proteomes" id="UP000012227"/>
    </source>
</evidence>
<proteinExistence type="predicted"/>
<accession>N1W9C2</accession>
<gene>
    <name evidence="1" type="ORF">LEP1GSC199_1598</name>
</gene>
<reference evidence="1 2" key="1">
    <citation type="submission" date="2013-03" db="EMBL/GenBank/DDBJ databases">
        <authorList>
            <person name="Harkins D.M."/>
            <person name="Durkin A.S."/>
            <person name="Brinkac L.M."/>
            <person name="Haft D.H."/>
            <person name="Selengut J.D."/>
            <person name="Sanka R."/>
            <person name="DePew J."/>
            <person name="Purushe J."/>
            <person name="Galloway R.L."/>
            <person name="Vinetz J.M."/>
            <person name="Sutton G.G."/>
            <person name="Nierman W.C."/>
            <person name="Fouts D.E."/>
        </authorList>
    </citation>
    <scope>NUCLEOTIDE SEQUENCE [LARGE SCALE GENOMIC DNA]</scope>
    <source>
        <strain evidence="1 2">Waz Holland</strain>
    </source>
</reference>
<dbReference type="AlphaFoldDB" id="N1W9C2"/>
<sequence length="39" mass="4467">MLSGKYVLKKCHVARYNAKASVKIFFILDVKLAKLRVTN</sequence>
<protein>
    <submittedName>
        <fullName evidence="1">Uncharacterized protein</fullName>
    </submittedName>
</protein>